<keyword evidence="2 5" id="KW-0645">Protease</keyword>
<feature type="domain" description="Peptidase S8/S53" evidence="8">
    <location>
        <begin position="380"/>
        <end position="651"/>
    </location>
</feature>
<dbReference type="PROSITE" id="PS00137">
    <property type="entry name" value="SUBTILASE_HIS"/>
    <property type="match status" value="1"/>
</dbReference>
<dbReference type="OrthoDB" id="9804931at2"/>
<feature type="active site" description="Charge relay system" evidence="5">
    <location>
        <position position="610"/>
    </location>
</feature>
<dbReference type="InterPro" id="IPR015500">
    <property type="entry name" value="Peptidase_S8_subtilisin-rel"/>
</dbReference>
<keyword evidence="4 5" id="KW-0720">Serine protease</keyword>
<feature type="active site" description="Charge relay system" evidence="5">
    <location>
        <position position="434"/>
    </location>
</feature>
<reference evidence="10" key="1">
    <citation type="submission" date="2017-08" db="EMBL/GenBank/DDBJ databases">
        <authorList>
            <person name="Varghese N."/>
            <person name="Submissions S."/>
        </authorList>
    </citation>
    <scope>NUCLEOTIDE SEQUENCE [LARGE SCALE GENOMIC DNA]</scope>
    <source>
        <strain evidence="10">KCTC 23107</strain>
    </source>
</reference>
<evidence type="ECO:0000256" key="2">
    <source>
        <dbReference type="ARBA" id="ARBA00022670"/>
    </source>
</evidence>
<keyword evidence="7" id="KW-0732">Signal</keyword>
<evidence type="ECO:0000256" key="1">
    <source>
        <dbReference type="ARBA" id="ARBA00011073"/>
    </source>
</evidence>
<dbReference type="AlphaFoldDB" id="A0A286IF25"/>
<comment type="similarity">
    <text evidence="1 5">Belongs to the peptidase S8 family.</text>
</comment>
<evidence type="ECO:0000259" key="8">
    <source>
        <dbReference type="Pfam" id="PF00082"/>
    </source>
</evidence>
<proteinExistence type="inferred from homology"/>
<dbReference type="SUPFAM" id="SSF52743">
    <property type="entry name" value="Subtilisin-like"/>
    <property type="match status" value="1"/>
</dbReference>
<dbReference type="InterPro" id="IPR050131">
    <property type="entry name" value="Peptidase_S8_subtilisin-like"/>
</dbReference>
<dbReference type="GO" id="GO:0004252">
    <property type="term" value="F:serine-type endopeptidase activity"/>
    <property type="evidence" value="ECO:0007669"/>
    <property type="project" value="UniProtKB-UniRule"/>
</dbReference>
<evidence type="ECO:0000256" key="4">
    <source>
        <dbReference type="ARBA" id="ARBA00022825"/>
    </source>
</evidence>
<dbReference type="EMBL" id="OCPC01000005">
    <property type="protein sequence ID" value="SOE18256.1"/>
    <property type="molecule type" value="Genomic_DNA"/>
</dbReference>
<dbReference type="Gene3D" id="3.40.50.200">
    <property type="entry name" value="Peptidase S8/S53 domain"/>
    <property type="match status" value="1"/>
</dbReference>
<dbReference type="PROSITE" id="PS51892">
    <property type="entry name" value="SUBTILASE"/>
    <property type="match status" value="1"/>
</dbReference>
<organism evidence="9 10">
    <name type="scientific">Hoeflea halophila</name>
    <dbReference type="NCBI Taxonomy" id="714899"/>
    <lineage>
        <taxon>Bacteria</taxon>
        <taxon>Pseudomonadati</taxon>
        <taxon>Pseudomonadota</taxon>
        <taxon>Alphaproteobacteria</taxon>
        <taxon>Hyphomicrobiales</taxon>
        <taxon>Rhizobiaceae</taxon>
        <taxon>Hoeflea</taxon>
    </lineage>
</organism>
<evidence type="ECO:0000256" key="5">
    <source>
        <dbReference type="PROSITE-ProRule" id="PRU01240"/>
    </source>
</evidence>
<dbReference type="PRINTS" id="PR00723">
    <property type="entry name" value="SUBTILISIN"/>
</dbReference>
<accession>A0A286IF25</accession>
<dbReference type="InterPro" id="IPR000209">
    <property type="entry name" value="Peptidase_S8/S53_dom"/>
</dbReference>
<feature type="signal peptide" evidence="7">
    <location>
        <begin position="1"/>
        <end position="31"/>
    </location>
</feature>
<dbReference type="GO" id="GO:0006508">
    <property type="term" value="P:proteolysis"/>
    <property type="evidence" value="ECO:0007669"/>
    <property type="project" value="UniProtKB-KW"/>
</dbReference>
<dbReference type="InterPro" id="IPR036852">
    <property type="entry name" value="Peptidase_S8/S53_dom_sf"/>
</dbReference>
<dbReference type="Pfam" id="PF00082">
    <property type="entry name" value="Peptidase_S8"/>
    <property type="match status" value="1"/>
</dbReference>
<feature type="active site" description="Charge relay system" evidence="5">
    <location>
        <position position="384"/>
    </location>
</feature>
<dbReference type="InterPro" id="IPR023828">
    <property type="entry name" value="Peptidase_S8_Ser-AS"/>
</dbReference>
<keyword evidence="3 5" id="KW-0378">Hydrolase</keyword>
<dbReference type="PANTHER" id="PTHR43806:SF11">
    <property type="entry name" value="CEREVISIN-RELATED"/>
    <property type="match status" value="1"/>
</dbReference>
<dbReference type="InterPro" id="IPR022398">
    <property type="entry name" value="Peptidase_S8_His-AS"/>
</dbReference>
<evidence type="ECO:0000256" key="6">
    <source>
        <dbReference type="SAM" id="MobiDB-lite"/>
    </source>
</evidence>
<evidence type="ECO:0000313" key="10">
    <source>
        <dbReference type="Proteomes" id="UP000219465"/>
    </source>
</evidence>
<evidence type="ECO:0000256" key="7">
    <source>
        <dbReference type="SAM" id="SignalP"/>
    </source>
</evidence>
<name>A0A286IF25_9HYPH</name>
<dbReference type="Proteomes" id="UP000219465">
    <property type="component" value="Unassembled WGS sequence"/>
</dbReference>
<keyword evidence="10" id="KW-1185">Reference proteome</keyword>
<feature type="chain" id="PRO_5012063768" evidence="7">
    <location>
        <begin position="32"/>
        <end position="792"/>
    </location>
</feature>
<sequence>MRTQAACNPRRAMPLTLSAGLVLAGLSLAQAAEITAADRSESIQGIADVALPVSWRTVDSGDYRFETDLENLYVALYNTVNLPLTLVDDPQLAAQPIVNLFRAEGIYFGRSFSVRLDALLCDLNPSVCKRERVPADPEAIRSAIGHVGGYVASRGVWSQDGSVPLVVPEISFEVGAAIVEQTFRPELLQQDTIEQQFTSVIDGVPSVDCSDWNRSCFEVTQRLNRVWFDPKRSAEEHGGTIKLPKAELVAELAIHELGSTGLPEKFSDARFKKQIVASNVSTSQRFSPAWQEVLREFGAVELLTTALADNITSVNSVRPQTSHIEGDGDAAPANSGQPENPGVVVAGLDPSDTELFDLINHPFKHSDQPFPDYLKRPVGITVFDFAFDSQHCGLAGHVDLDNSLWPSHQPQLDRERTTDCGAPSSEPANKAHDHGTHVSGIIASSFQGKGHVGLNPFARLRYVPLDQPAMRDARYTQQIRRKIRDISLDQDLETTGIVNISWNYQRNFNGHDAIRQSIEENDEVMLFVVAAGNDRQDHLAGCHYQPACFYALDNVLTVVGLDRDPDRPGVWVATEEQGSNTNPEFGIGAIASDITSTVFGGYTAPMSGTSQATPQVAAAASLIQSRFEAQFSVEQPRLLPIRIKNRLIYTSDLFPSINGQLKGGRLNVSRALDMGRAHLTLERGGVVEHHPGNLLDVPSMGAIPYIECLTGPRGDVLQIRLRHLRRLEYDPVRRKYVAIYQAQDESRDTPLIRVSDCRLTTRYNVATFDSDEADGELSFQLRDIRSYISPMF</sequence>
<gene>
    <name evidence="9" type="ORF">SAMN05877838_3177</name>
</gene>
<protein>
    <submittedName>
        <fullName evidence="9">Subtilisin family serine protease</fullName>
    </submittedName>
</protein>
<evidence type="ECO:0000256" key="3">
    <source>
        <dbReference type="ARBA" id="ARBA00022801"/>
    </source>
</evidence>
<feature type="region of interest" description="Disordered" evidence="6">
    <location>
        <begin position="319"/>
        <end position="342"/>
    </location>
</feature>
<feature type="region of interest" description="Disordered" evidence="6">
    <location>
        <begin position="409"/>
        <end position="435"/>
    </location>
</feature>
<evidence type="ECO:0000313" key="9">
    <source>
        <dbReference type="EMBL" id="SOE18256.1"/>
    </source>
</evidence>
<dbReference type="PANTHER" id="PTHR43806">
    <property type="entry name" value="PEPTIDASE S8"/>
    <property type="match status" value="1"/>
</dbReference>
<dbReference type="PROSITE" id="PS00138">
    <property type="entry name" value="SUBTILASE_SER"/>
    <property type="match status" value="1"/>
</dbReference>